<feature type="domain" description="ABC3 transporter permease C-terminal" evidence="9">
    <location>
        <begin position="275"/>
        <end position="404"/>
    </location>
</feature>
<comment type="similarity">
    <text evidence="2">Belongs to the ABC-4 integral membrane protein family. LolC/E subfamily.</text>
</comment>
<dbReference type="InterPro" id="IPR025857">
    <property type="entry name" value="MacB_PCD"/>
</dbReference>
<keyword evidence="12" id="KW-1185">Reference proteome</keyword>
<evidence type="ECO:0000256" key="5">
    <source>
        <dbReference type="ARBA" id="ARBA00022692"/>
    </source>
</evidence>
<comment type="subcellular location">
    <subcellularLocation>
        <location evidence="1">Cell membrane</location>
        <topology evidence="1">Multi-pass membrane protein</topology>
    </subcellularLocation>
</comment>
<keyword evidence="3" id="KW-0813">Transport</keyword>
<organism evidence="11 12">
    <name type="scientific">Catenovulum adriaticum</name>
    <dbReference type="NCBI Taxonomy" id="2984846"/>
    <lineage>
        <taxon>Bacteria</taxon>
        <taxon>Pseudomonadati</taxon>
        <taxon>Pseudomonadota</taxon>
        <taxon>Gammaproteobacteria</taxon>
        <taxon>Alteromonadales</taxon>
        <taxon>Alteromonadaceae</taxon>
        <taxon>Catenovulum</taxon>
    </lineage>
</organism>
<dbReference type="Pfam" id="PF12704">
    <property type="entry name" value="MacB_PCD"/>
    <property type="match status" value="1"/>
</dbReference>
<proteinExistence type="inferred from homology"/>
<dbReference type="InterPro" id="IPR051447">
    <property type="entry name" value="Lipoprotein-release_system"/>
</dbReference>
<protein>
    <submittedName>
        <fullName evidence="11">Lipoprotein-releasing ABC transporter permease subunit</fullName>
    </submittedName>
</protein>
<evidence type="ECO:0000256" key="3">
    <source>
        <dbReference type="ARBA" id="ARBA00022448"/>
    </source>
</evidence>
<evidence type="ECO:0000259" key="10">
    <source>
        <dbReference type="Pfam" id="PF12704"/>
    </source>
</evidence>
<keyword evidence="6 8" id="KW-1133">Transmembrane helix</keyword>
<feature type="transmembrane region" description="Helical" evidence="8">
    <location>
        <begin position="377"/>
        <end position="397"/>
    </location>
</feature>
<evidence type="ECO:0000256" key="7">
    <source>
        <dbReference type="ARBA" id="ARBA00023136"/>
    </source>
</evidence>
<keyword evidence="5 8" id="KW-0812">Transmembrane</keyword>
<evidence type="ECO:0000256" key="2">
    <source>
        <dbReference type="ARBA" id="ARBA00005236"/>
    </source>
</evidence>
<evidence type="ECO:0000313" key="12">
    <source>
        <dbReference type="Proteomes" id="UP001163726"/>
    </source>
</evidence>
<keyword evidence="7 8" id="KW-0472">Membrane</keyword>
<dbReference type="RefSeq" id="WP_268075795.1">
    <property type="nucleotide sequence ID" value="NZ_CP109965.1"/>
</dbReference>
<feature type="transmembrane region" description="Helical" evidence="8">
    <location>
        <begin position="316"/>
        <end position="342"/>
    </location>
</feature>
<reference evidence="11" key="1">
    <citation type="submission" date="2022-10" db="EMBL/GenBank/DDBJ databases">
        <title>Catenovulum adriacola sp. nov. isolated in the Harbour of Susak.</title>
        <authorList>
            <person name="Schoch T."/>
            <person name="Reich S.J."/>
            <person name="Stoeferle S."/>
            <person name="Flaiz M."/>
            <person name="Kazda M."/>
            <person name="Riedel C.U."/>
            <person name="Duerre P."/>
        </authorList>
    </citation>
    <scope>NUCLEOTIDE SEQUENCE</scope>
    <source>
        <strain evidence="11">TS8</strain>
    </source>
</reference>
<dbReference type="InterPro" id="IPR003838">
    <property type="entry name" value="ABC3_permease_C"/>
</dbReference>
<dbReference type="NCBIfam" id="TIGR02212">
    <property type="entry name" value="lolCE"/>
    <property type="match status" value="1"/>
</dbReference>
<dbReference type="InterPro" id="IPR011925">
    <property type="entry name" value="LolCE_TM"/>
</dbReference>
<dbReference type="EMBL" id="CP109965">
    <property type="protein sequence ID" value="WAJ71319.1"/>
    <property type="molecule type" value="Genomic_DNA"/>
</dbReference>
<name>A0ABY7AP98_9ALTE</name>
<feature type="domain" description="MacB-like periplasmic core" evidence="10">
    <location>
        <begin position="27"/>
        <end position="245"/>
    </location>
</feature>
<accession>A0ABY7AP98</accession>
<gene>
    <name evidence="11" type="ORF">OLW01_05845</name>
</gene>
<dbReference type="PANTHER" id="PTHR30489:SF8">
    <property type="entry name" value="LIPOPROTEIN-RELEASING SYSTEM TRANSMEMBRANE PROTEIN LOLC"/>
    <property type="match status" value="1"/>
</dbReference>
<dbReference type="Proteomes" id="UP001163726">
    <property type="component" value="Chromosome"/>
</dbReference>
<dbReference type="PANTHER" id="PTHR30489">
    <property type="entry name" value="LIPOPROTEIN-RELEASING SYSTEM TRANSMEMBRANE PROTEIN LOLE"/>
    <property type="match status" value="1"/>
</dbReference>
<evidence type="ECO:0000313" key="11">
    <source>
        <dbReference type="EMBL" id="WAJ71319.1"/>
    </source>
</evidence>
<feature type="transmembrane region" description="Helical" evidence="8">
    <location>
        <begin position="22"/>
        <end position="48"/>
    </location>
</feature>
<evidence type="ECO:0000256" key="1">
    <source>
        <dbReference type="ARBA" id="ARBA00004651"/>
    </source>
</evidence>
<evidence type="ECO:0000256" key="6">
    <source>
        <dbReference type="ARBA" id="ARBA00022989"/>
    </source>
</evidence>
<sequence length="411" mass="45693">MFNSTSLFIAHRYSRGSHSNKFISFITFFSVAGISLGVIALITVISVMNGFESELKKRILGVIPHMVVQIPDNQMNERQELLDQLKQQTDVVGVTPFQQEAGLVQSPQDMRAIYVQGIDPDASAKYSIIASNVIRGEFNQLKPRAYNVVIAQPLADQLNVRVGDKIRVMLAKGSVYTPMGRMPVQRNFTVSATFNAGSDVDSNVVLINIVDLNRMLRKKQDELNSYRLYLDDAFNLNLVKQNLTQQFPGLKVSDWRATKGELFEAVKMEKNMMWMMLALIIAVATFNIVSALVMVVNDKRVEIASLKTIGMTNRQLILVFVLQGMYKGCVGAVIGTVFGILLTFNLNPIMSLLGVGVFANPAYAMQGLPIDLHWHQVAYIASSAIAMSLIATLYPAYRAAKTNPAEILRYE</sequence>
<evidence type="ECO:0000256" key="4">
    <source>
        <dbReference type="ARBA" id="ARBA00022475"/>
    </source>
</evidence>
<keyword evidence="4" id="KW-1003">Cell membrane</keyword>
<feature type="transmembrane region" description="Helical" evidence="8">
    <location>
        <begin position="349"/>
        <end position="365"/>
    </location>
</feature>
<evidence type="ECO:0000259" key="9">
    <source>
        <dbReference type="Pfam" id="PF02687"/>
    </source>
</evidence>
<feature type="transmembrane region" description="Helical" evidence="8">
    <location>
        <begin position="274"/>
        <end position="296"/>
    </location>
</feature>
<dbReference type="Pfam" id="PF02687">
    <property type="entry name" value="FtsX"/>
    <property type="match status" value="1"/>
</dbReference>
<keyword evidence="11" id="KW-0449">Lipoprotein</keyword>
<evidence type="ECO:0000256" key="8">
    <source>
        <dbReference type="SAM" id="Phobius"/>
    </source>
</evidence>